<gene>
    <name evidence="14" type="primary">lig</name>
    <name evidence="17" type="ORF">UNLARM2_0522</name>
</gene>
<comment type="function">
    <text evidence="14">DNA ligase that seals nicks in double-stranded DNA during DNA replication, DNA recombination and DNA repair.</text>
</comment>
<evidence type="ECO:0000256" key="4">
    <source>
        <dbReference type="ARBA" id="ARBA00022618"/>
    </source>
</evidence>
<dbReference type="Pfam" id="PF04679">
    <property type="entry name" value="DNA_ligase_A_C"/>
    <property type="match status" value="1"/>
</dbReference>
<evidence type="ECO:0000256" key="9">
    <source>
        <dbReference type="ARBA" id="ARBA00022840"/>
    </source>
</evidence>
<dbReference type="Pfam" id="PF04675">
    <property type="entry name" value="DNA_ligase_A_N"/>
    <property type="match status" value="1"/>
</dbReference>
<dbReference type="PROSITE" id="PS00697">
    <property type="entry name" value="DNA_LIGASE_A1"/>
    <property type="match status" value="1"/>
</dbReference>
<dbReference type="GO" id="GO:0046872">
    <property type="term" value="F:metal ion binding"/>
    <property type="evidence" value="ECO:0007669"/>
    <property type="project" value="UniProtKB-KW"/>
</dbReference>
<evidence type="ECO:0000256" key="5">
    <source>
        <dbReference type="ARBA" id="ARBA00022705"/>
    </source>
</evidence>
<evidence type="ECO:0000256" key="11">
    <source>
        <dbReference type="ARBA" id="ARBA00023172"/>
    </source>
</evidence>
<dbReference type="EC" id="6.5.1.1" evidence="14"/>
<comment type="catalytic activity">
    <reaction evidence="14">
        <text>ATP + (deoxyribonucleotide)n-3'-hydroxyl + 5'-phospho-(deoxyribonucleotide)m = (deoxyribonucleotide)n+m + AMP + diphosphate.</text>
        <dbReference type="EC" id="6.5.1.1"/>
    </reaction>
</comment>
<dbReference type="CDD" id="cd07893">
    <property type="entry name" value="OBF_DNA_ligase"/>
    <property type="match status" value="1"/>
</dbReference>
<dbReference type="GO" id="GO:0005524">
    <property type="term" value="F:ATP binding"/>
    <property type="evidence" value="ECO:0007669"/>
    <property type="project" value="UniProtKB-UniRule"/>
</dbReference>
<dbReference type="Gene3D" id="3.30.470.30">
    <property type="entry name" value="DNA ligase/mRNA capping enzyme"/>
    <property type="match status" value="1"/>
</dbReference>
<evidence type="ECO:0000256" key="6">
    <source>
        <dbReference type="ARBA" id="ARBA00022723"/>
    </source>
</evidence>
<protein>
    <recommendedName>
        <fullName evidence="2 14">DNA ligase</fullName>
        <ecNumber evidence="14">6.5.1.1</ecNumber>
    </recommendedName>
    <alternativeName>
        <fullName evidence="14">Polydeoxyribonucleotide synthase [ATP]</fullName>
    </alternativeName>
</protein>
<evidence type="ECO:0000256" key="15">
    <source>
        <dbReference type="RuleBase" id="RU004196"/>
    </source>
</evidence>
<comment type="similarity">
    <text evidence="1 14 15">Belongs to the ATP-dependent DNA ligase family.</text>
</comment>
<dbReference type="SUPFAM" id="SSF56091">
    <property type="entry name" value="DNA ligase/mRNA capping enzyme, catalytic domain"/>
    <property type="match status" value="1"/>
</dbReference>
<dbReference type="PANTHER" id="PTHR45674">
    <property type="entry name" value="DNA LIGASE 1/3 FAMILY MEMBER"/>
    <property type="match status" value="1"/>
</dbReference>
<keyword evidence="6 14" id="KW-0479">Metal-binding</keyword>
<dbReference type="GO" id="GO:0006281">
    <property type="term" value="P:DNA repair"/>
    <property type="evidence" value="ECO:0007669"/>
    <property type="project" value="UniProtKB-UniRule"/>
</dbReference>
<dbReference type="GO" id="GO:0006310">
    <property type="term" value="P:DNA recombination"/>
    <property type="evidence" value="ECO:0007669"/>
    <property type="project" value="UniProtKB-UniRule"/>
</dbReference>
<feature type="active site" description="N6-AMP-lysine intermediate" evidence="14">
    <location>
        <position position="252"/>
    </location>
</feature>
<dbReference type="GO" id="GO:0051301">
    <property type="term" value="P:cell division"/>
    <property type="evidence" value="ECO:0007669"/>
    <property type="project" value="UniProtKB-KW"/>
</dbReference>
<dbReference type="InterPro" id="IPR050191">
    <property type="entry name" value="ATP-dep_DNA_ligase"/>
</dbReference>
<keyword evidence="4 14" id="KW-0132">Cell division</keyword>
<dbReference type="InterPro" id="IPR012340">
    <property type="entry name" value="NA-bd_OB-fold"/>
</dbReference>
<feature type="binding site" evidence="14">
    <location>
        <position position="250"/>
    </location>
    <ligand>
        <name>ATP</name>
        <dbReference type="ChEBI" id="CHEBI:30616"/>
    </ligand>
</feature>
<dbReference type="Gene3D" id="1.10.3260.10">
    <property type="entry name" value="DNA ligase, ATP-dependent, N-terminal domain"/>
    <property type="match status" value="1"/>
</dbReference>
<dbReference type="GO" id="GO:0071897">
    <property type="term" value="P:DNA biosynthetic process"/>
    <property type="evidence" value="ECO:0007669"/>
    <property type="project" value="InterPro"/>
</dbReference>
<keyword evidence="3 14" id="KW-0436">Ligase</keyword>
<keyword evidence="13 14" id="KW-0131">Cell cycle</keyword>
<dbReference type="Gene3D" id="2.40.50.140">
    <property type="entry name" value="Nucleic acid-binding proteins"/>
    <property type="match status" value="1"/>
</dbReference>
<dbReference type="GO" id="GO:0003677">
    <property type="term" value="F:DNA binding"/>
    <property type="evidence" value="ECO:0007669"/>
    <property type="project" value="InterPro"/>
</dbReference>
<feature type="binding site" evidence="14">
    <location>
        <position position="342"/>
    </location>
    <ligand>
        <name>ATP</name>
        <dbReference type="ChEBI" id="CHEBI:30616"/>
    </ligand>
</feature>
<feature type="binding site" evidence="14">
    <location>
        <position position="302"/>
    </location>
    <ligand>
        <name>ATP</name>
        <dbReference type="ChEBI" id="CHEBI:30616"/>
    </ligand>
</feature>
<evidence type="ECO:0000256" key="1">
    <source>
        <dbReference type="ARBA" id="ARBA00007572"/>
    </source>
</evidence>
<dbReference type="PANTHER" id="PTHR45674:SF4">
    <property type="entry name" value="DNA LIGASE 1"/>
    <property type="match status" value="1"/>
</dbReference>
<dbReference type="PROSITE" id="PS00333">
    <property type="entry name" value="DNA_LIGASE_A2"/>
    <property type="match status" value="1"/>
</dbReference>
<dbReference type="SUPFAM" id="SSF117018">
    <property type="entry name" value="ATP-dependent DNA ligase DNA-binding domain"/>
    <property type="match status" value="1"/>
</dbReference>
<reference evidence="17 18" key="2">
    <citation type="journal article" date="2010" name="Proc. Natl. Acad. Sci. U.S.A.">
        <title>Enigmatic, ultrasmall, uncultivated Archaea.</title>
        <authorList>
            <person name="Baker B.J."/>
            <person name="Comolli L.R."/>
            <person name="Dick G.J."/>
            <person name="Hauser L.J."/>
            <person name="Hyatt D."/>
            <person name="Dill B.D."/>
            <person name="Land M.L."/>
            <person name="Verberkmoes N.C."/>
            <person name="Hettich R.L."/>
            <person name="Banfield J.F."/>
        </authorList>
    </citation>
    <scope>NUCLEOTIDE SEQUENCE [LARGE SCALE GENOMIC DNA]</scope>
    <source>
        <strain evidence="17">ARMAN-2</strain>
    </source>
</reference>
<feature type="binding site" evidence="14">
    <location>
        <position position="423"/>
    </location>
    <ligand>
        <name>ATP</name>
        <dbReference type="ChEBI" id="CHEBI:30616"/>
    </ligand>
</feature>
<proteinExistence type="inferred from homology"/>
<evidence type="ECO:0000256" key="14">
    <source>
        <dbReference type="HAMAP-Rule" id="MF_00407"/>
    </source>
</evidence>
<reference evidence="17 18" key="1">
    <citation type="journal article" date="2009" name="Genome Biol.">
        <title>Community-wide analysis of microbial genome sequence signatures.</title>
        <authorList>
            <person name="Dick G.J."/>
            <person name="Andersson A.F."/>
            <person name="Baker B.J."/>
            <person name="Simmons S.L."/>
            <person name="Thomas B.C."/>
            <person name="Yelton A.P."/>
            <person name="Banfield J.F."/>
        </authorList>
    </citation>
    <scope>NUCLEOTIDE SEQUENCE [LARGE SCALE GENOMIC DNA]</scope>
    <source>
        <strain evidence="17">ARMAN-2</strain>
    </source>
</reference>
<keyword evidence="11 14" id="KW-0233">DNA recombination</keyword>
<dbReference type="InterPro" id="IPR012309">
    <property type="entry name" value="DNA_ligase_ATP-dep_C"/>
</dbReference>
<dbReference type="EMBL" id="GG697240">
    <property type="protein sequence ID" value="EET90080.1"/>
    <property type="molecule type" value="Genomic_DNA"/>
</dbReference>
<keyword evidence="8 14" id="KW-0227">DNA damage</keyword>
<feature type="binding site" evidence="14">
    <location>
        <position position="272"/>
    </location>
    <ligand>
        <name>ATP</name>
        <dbReference type="ChEBI" id="CHEBI:30616"/>
    </ligand>
</feature>
<sequence length="590" mass="66528">MLFSELAKYYEKLEATSSRLGMIDIFAEALKSASVEEIDKIIYMTQGVLAPAFDGIEFGLAEKMAEEAIAIATGYTKEETDRDYKKSGDLGITAENLKSKSKLKPMLQKKYTVIEVYNTMKKISETSGSGSKDIKIRLLSELIASSAGIEARYLVRYPLGQLRLGLGDATILESLSIAKTGSRVEKETLERAYNLCSDLGYVGKELFEGGIGRVRNFKVAMFKPIRPALAERLPTAEEILKKMGGRCAVEQKYDGFRCQVHMHGKKVRIFSRRLEDTTQMFPDIADAALKEVHSDDIIFEGEALAYNEATGEFLPFQETIQRKRKHEIGKKAIELPLHLIAFDLMYANGKSYMNEEYETRRKMLEKLLEGSTTIIPSNRIITDSSKEMEEFFEASVENGLEGIVAKDLKAPYIAGARKFSWIKMKRSYKGELSDTIDVAIVGYYLGRGSRASFKFGGLLCAVYNKKRDMFETISRLGSGFTEKQMSELEELLSKIKTQAKPARVDSLVKPDFWVYPKYVVTVRADEITKSPMHTCGREKQEDGTEAGYALRFPRLVGEEAIRSDKSVEEVNQTSEIIEMYKMQKKVRVEG</sequence>
<comment type="cofactor">
    <cofactor evidence="14">
        <name>Mg(2+)</name>
        <dbReference type="ChEBI" id="CHEBI:18420"/>
    </cofactor>
</comment>
<evidence type="ECO:0000256" key="10">
    <source>
        <dbReference type="ARBA" id="ARBA00022842"/>
    </source>
</evidence>
<keyword evidence="10 14" id="KW-0460">Magnesium</keyword>
<dbReference type="InterPro" id="IPR012310">
    <property type="entry name" value="DNA_ligase_ATP-dep_cent"/>
</dbReference>
<evidence type="ECO:0000256" key="13">
    <source>
        <dbReference type="ARBA" id="ARBA00023306"/>
    </source>
</evidence>
<dbReference type="AlphaFoldDB" id="C7DHH8"/>
<dbReference type="Proteomes" id="UP000332487">
    <property type="component" value="Unassembled WGS sequence"/>
</dbReference>
<accession>C7DHH8</accession>
<dbReference type="InterPro" id="IPR036599">
    <property type="entry name" value="DNA_ligase_N_sf"/>
</dbReference>
<dbReference type="GO" id="GO:0006273">
    <property type="term" value="P:lagging strand elongation"/>
    <property type="evidence" value="ECO:0007669"/>
    <property type="project" value="TreeGrafter"/>
</dbReference>
<feature type="binding site" evidence="14">
    <location>
        <position position="417"/>
    </location>
    <ligand>
        <name>ATP</name>
        <dbReference type="ChEBI" id="CHEBI:30616"/>
    </ligand>
</feature>
<evidence type="ECO:0000256" key="2">
    <source>
        <dbReference type="ARBA" id="ARBA00013308"/>
    </source>
</evidence>
<dbReference type="HAMAP" id="MF_00407">
    <property type="entry name" value="DNA_ligase"/>
    <property type="match status" value="1"/>
</dbReference>
<organism evidence="17 18">
    <name type="scientific">Candidatus Micrarchaeum acidiphilum ARMAN-2</name>
    <dbReference type="NCBI Taxonomy" id="425595"/>
    <lineage>
        <taxon>Archaea</taxon>
        <taxon>Candidatus Micrarchaeota</taxon>
        <taxon>Candidatus Micrarchaeia</taxon>
        <taxon>Candidatus Micrarchaeales</taxon>
        <taxon>Candidatus Micrarchaeaceae</taxon>
        <taxon>Candidatus Micrarchaeum</taxon>
    </lineage>
</organism>
<keyword evidence="5 14" id="KW-0235">DNA replication</keyword>
<evidence type="ECO:0000259" key="16">
    <source>
        <dbReference type="PROSITE" id="PS50160"/>
    </source>
</evidence>
<dbReference type="Pfam" id="PF01068">
    <property type="entry name" value="DNA_ligase_A_M"/>
    <property type="match status" value="1"/>
</dbReference>
<keyword evidence="12 14" id="KW-0234">DNA repair</keyword>
<dbReference type="PROSITE" id="PS50160">
    <property type="entry name" value="DNA_LIGASE_A3"/>
    <property type="match status" value="1"/>
</dbReference>
<dbReference type="SUPFAM" id="SSF50249">
    <property type="entry name" value="Nucleic acid-binding proteins"/>
    <property type="match status" value="1"/>
</dbReference>
<keyword evidence="7 14" id="KW-0547">Nucleotide-binding</keyword>
<evidence type="ECO:0000313" key="18">
    <source>
        <dbReference type="Proteomes" id="UP000332487"/>
    </source>
</evidence>
<dbReference type="FunFam" id="1.10.3260.10:FF:000007">
    <property type="entry name" value="DNA ligase"/>
    <property type="match status" value="1"/>
</dbReference>
<evidence type="ECO:0000313" key="17">
    <source>
        <dbReference type="EMBL" id="EET90080.1"/>
    </source>
</evidence>
<dbReference type="InterPro" id="IPR022865">
    <property type="entry name" value="DNA_ligae_ATP-dep_bac/arc"/>
</dbReference>
<name>C7DHH8_MICA2</name>
<feature type="binding site" evidence="14">
    <location>
        <position position="257"/>
    </location>
    <ligand>
        <name>ATP</name>
        <dbReference type="ChEBI" id="CHEBI:30616"/>
    </ligand>
</feature>
<dbReference type="InterPro" id="IPR000977">
    <property type="entry name" value="DNA_ligase_ATP-dep"/>
</dbReference>
<keyword evidence="18" id="KW-1185">Reference proteome</keyword>
<evidence type="ECO:0000256" key="8">
    <source>
        <dbReference type="ARBA" id="ARBA00022763"/>
    </source>
</evidence>
<evidence type="ECO:0000256" key="12">
    <source>
        <dbReference type="ARBA" id="ARBA00023204"/>
    </source>
</evidence>
<evidence type="ECO:0000256" key="3">
    <source>
        <dbReference type="ARBA" id="ARBA00022598"/>
    </source>
</evidence>
<dbReference type="GO" id="GO:0003910">
    <property type="term" value="F:DNA ligase (ATP) activity"/>
    <property type="evidence" value="ECO:0007669"/>
    <property type="project" value="UniProtKB-UniRule"/>
</dbReference>
<dbReference type="CDD" id="cd07901">
    <property type="entry name" value="Adenylation_DNA_ligase_Arch_LigB"/>
    <property type="match status" value="1"/>
</dbReference>
<feature type="domain" description="ATP-dependent DNA ligase family profile" evidence="16">
    <location>
        <begin position="330"/>
        <end position="464"/>
    </location>
</feature>
<keyword evidence="9 14" id="KW-0067">ATP-binding</keyword>
<dbReference type="InterPro" id="IPR012308">
    <property type="entry name" value="DNA_ligase_ATP-dep_N"/>
</dbReference>
<dbReference type="NCBIfam" id="TIGR00574">
    <property type="entry name" value="dnl1"/>
    <property type="match status" value="1"/>
</dbReference>
<dbReference type="InterPro" id="IPR016059">
    <property type="entry name" value="DNA_ligase_ATP-dep_CS"/>
</dbReference>
<evidence type="ECO:0000256" key="7">
    <source>
        <dbReference type="ARBA" id="ARBA00022741"/>
    </source>
</evidence>